<dbReference type="SUPFAM" id="SSF109998">
    <property type="entry name" value="Triger factor/SurA peptide-binding domain-like"/>
    <property type="match status" value="1"/>
</dbReference>
<evidence type="ECO:0000256" key="1">
    <source>
        <dbReference type="PROSITE-ProRule" id="PRU00278"/>
    </source>
</evidence>
<dbReference type="Gene3D" id="3.10.50.40">
    <property type="match status" value="1"/>
</dbReference>
<dbReference type="EMBL" id="JAALHA020000001">
    <property type="protein sequence ID" value="MDR9893452.1"/>
    <property type="molecule type" value="Genomic_DNA"/>
</dbReference>
<name>A0AAP5I1L2_9CYAN</name>
<organism evidence="3 4">
    <name type="scientific">Aetokthonos hydrillicola Thurmond2011</name>
    <dbReference type="NCBI Taxonomy" id="2712845"/>
    <lineage>
        <taxon>Bacteria</taxon>
        <taxon>Bacillati</taxon>
        <taxon>Cyanobacteriota</taxon>
        <taxon>Cyanophyceae</taxon>
        <taxon>Nostocales</taxon>
        <taxon>Hapalosiphonaceae</taxon>
        <taxon>Aetokthonos</taxon>
    </lineage>
</organism>
<comment type="caution">
    <text evidence="3">The sequence shown here is derived from an EMBL/GenBank/DDBJ whole genome shotgun (WGS) entry which is preliminary data.</text>
</comment>
<dbReference type="AlphaFoldDB" id="A0AAP5I1L2"/>
<evidence type="ECO:0000313" key="3">
    <source>
        <dbReference type="EMBL" id="MDR9893452.1"/>
    </source>
</evidence>
<sequence length="263" mass="30177">MSKALNISQEELLYQVKISCQIPNLLRAIATRKIIIDTAKEADIKVEIKEVQQAADNLRLANNLVKAEDTWTWLEKHHLSIEDFEGIAYTDLLAKKLALHLFGDKVEQFFYEHQLDYAAAVTYEVILDDEDLACELFYALKEKEISFYEIAHQYIQDIELRRVGGYQGIKKRTGFSSEMCAAVFAANPPEILKPIVTSKGVHLIFVEEIIKPELNDQLRGKILGNLFTDWLNQQIAEMEVIAQINLDNSFKLEITEIKSLTMR</sequence>
<dbReference type="InterPro" id="IPR046357">
    <property type="entry name" value="PPIase_dom_sf"/>
</dbReference>
<keyword evidence="4" id="KW-1185">Reference proteome</keyword>
<keyword evidence="1" id="KW-0697">Rotamase</keyword>
<dbReference type="InterPro" id="IPR027304">
    <property type="entry name" value="Trigger_fact/SurA_dom_sf"/>
</dbReference>
<proteinExistence type="predicted"/>
<dbReference type="GO" id="GO:0003755">
    <property type="term" value="F:peptidyl-prolyl cis-trans isomerase activity"/>
    <property type="evidence" value="ECO:0007669"/>
    <property type="project" value="UniProtKB-KW"/>
</dbReference>
<accession>A0AAP5I1L2</accession>
<dbReference type="RefSeq" id="WP_208353293.1">
    <property type="nucleotide sequence ID" value="NZ_JAALHA020000001.1"/>
</dbReference>
<dbReference type="PROSITE" id="PS50198">
    <property type="entry name" value="PPIC_PPIASE_2"/>
    <property type="match status" value="1"/>
</dbReference>
<dbReference type="Pfam" id="PF00639">
    <property type="entry name" value="Rotamase"/>
    <property type="match status" value="1"/>
</dbReference>
<dbReference type="Proteomes" id="UP000667802">
    <property type="component" value="Unassembled WGS sequence"/>
</dbReference>
<keyword evidence="1 3" id="KW-0413">Isomerase</keyword>
<dbReference type="SUPFAM" id="SSF54534">
    <property type="entry name" value="FKBP-like"/>
    <property type="match status" value="1"/>
</dbReference>
<dbReference type="InterPro" id="IPR000297">
    <property type="entry name" value="PPIase_PpiC"/>
</dbReference>
<evidence type="ECO:0000313" key="4">
    <source>
        <dbReference type="Proteomes" id="UP000667802"/>
    </source>
</evidence>
<reference evidence="4" key="1">
    <citation type="journal article" date="2021" name="Science">
        <title>Hunting the eagle killer: A cyanobacterial neurotoxin causes vacuolar myelinopathy.</title>
        <authorList>
            <person name="Breinlinger S."/>
            <person name="Phillips T.J."/>
            <person name="Haram B.N."/>
            <person name="Mares J."/>
            <person name="Martinez Yerena J.A."/>
            <person name="Hrouzek P."/>
            <person name="Sobotka R."/>
            <person name="Henderson W.M."/>
            <person name="Schmieder P."/>
            <person name="Williams S.M."/>
            <person name="Lauderdale J.D."/>
            <person name="Wilde H.D."/>
            <person name="Gerrin W."/>
            <person name="Kust A."/>
            <person name="Washington J.W."/>
            <person name="Wagner C."/>
            <person name="Geier B."/>
            <person name="Liebeke M."/>
            <person name="Enke H."/>
            <person name="Niedermeyer T.H.J."/>
            <person name="Wilde S.B."/>
        </authorList>
    </citation>
    <scope>NUCLEOTIDE SEQUENCE [LARGE SCALE GENOMIC DNA]</scope>
    <source>
        <strain evidence="4">Thurmond2011</strain>
    </source>
</reference>
<evidence type="ECO:0000259" key="2">
    <source>
        <dbReference type="PROSITE" id="PS50198"/>
    </source>
</evidence>
<protein>
    <submittedName>
        <fullName evidence="3">Peptidylprolyl isomerase</fullName>
    </submittedName>
</protein>
<gene>
    <name evidence="3" type="ORF">G7B40_002465</name>
</gene>
<feature type="domain" description="PpiC" evidence="2">
    <location>
        <begin position="125"/>
        <end position="208"/>
    </location>
</feature>